<gene>
    <name evidence="2" type="ORF">CHU92_10975</name>
</gene>
<reference evidence="2 3" key="1">
    <citation type="submission" date="2017-07" db="EMBL/GenBank/DDBJ databases">
        <title>Flavobacterium cyanobacteriorum sp. nov., isolated from cyanobacterial aggregates in a eutrophic lake.</title>
        <authorList>
            <person name="Cai H."/>
        </authorList>
    </citation>
    <scope>NUCLEOTIDE SEQUENCE [LARGE SCALE GENOMIC DNA]</scope>
    <source>
        <strain evidence="2 3">TH021</strain>
    </source>
</reference>
<evidence type="ECO:0008006" key="4">
    <source>
        <dbReference type="Google" id="ProtNLM"/>
    </source>
</evidence>
<comment type="caution">
    <text evidence="2">The sequence shown here is derived from an EMBL/GenBank/DDBJ whole genome shotgun (WGS) entry which is preliminary data.</text>
</comment>
<keyword evidence="3" id="KW-1185">Reference proteome</keyword>
<evidence type="ECO:0000313" key="2">
    <source>
        <dbReference type="EMBL" id="OYQ35431.1"/>
    </source>
</evidence>
<name>A0A255Z1X4_9FLAO</name>
<proteinExistence type="predicted"/>
<dbReference type="InterPro" id="IPR026444">
    <property type="entry name" value="Secre_tail"/>
</dbReference>
<sequence length="40" mass="4585">AIISRVQGNDSIAVENLPRGIYIVEILTEKEKIYKKILKE</sequence>
<accession>A0A255Z1X4</accession>
<dbReference type="NCBIfam" id="TIGR04183">
    <property type="entry name" value="Por_Secre_tail"/>
    <property type="match status" value="1"/>
</dbReference>
<dbReference type="EMBL" id="NOXV01000284">
    <property type="protein sequence ID" value="OYQ35431.1"/>
    <property type="molecule type" value="Genomic_DNA"/>
</dbReference>
<evidence type="ECO:0000313" key="3">
    <source>
        <dbReference type="Proteomes" id="UP000216605"/>
    </source>
</evidence>
<dbReference type="AlphaFoldDB" id="A0A255Z1X4"/>
<dbReference type="Proteomes" id="UP000216605">
    <property type="component" value="Unassembled WGS sequence"/>
</dbReference>
<protein>
    <recommendedName>
        <fullName evidence="4">Secretion system C-terminal sorting domain-containing protein</fullName>
    </recommendedName>
</protein>
<feature type="non-terminal residue" evidence="2">
    <location>
        <position position="1"/>
    </location>
</feature>
<evidence type="ECO:0000256" key="1">
    <source>
        <dbReference type="ARBA" id="ARBA00022729"/>
    </source>
</evidence>
<keyword evidence="1" id="KW-0732">Signal</keyword>
<organism evidence="2 3">
    <name type="scientific">Flavobacterium cyanobacteriorum</name>
    <dbReference type="NCBI Taxonomy" id="2022802"/>
    <lineage>
        <taxon>Bacteria</taxon>
        <taxon>Pseudomonadati</taxon>
        <taxon>Bacteroidota</taxon>
        <taxon>Flavobacteriia</taxon>
        <taxon>Flavobacteriales</taxon>
        <taxon>Flavobacteriaceae</taxon>
        <taxon>Flavobacterium</taxon>
    </lineage>
</organism>